<proteinExistence type="predicted"/>
<comment type="caution">
    <text evidence="4">The sequence shown here is derived from an EMBL/GenBank/DDBJ whole genome shotgun (WGS) entry which is preliminary data.</text>
</comment>
<name>R8W498_9FIRM</name>
<evidence type="ECO:0000313" key="4">
    <source>
        <dbReference type="EMBL" id="EOQ39524.1"/>
    </source>
</evidence>
<organism evidence="4 5">
    <name type="scientific">Butyricicoccus pullicaecorum 1.2</name>
    <dbReference type="NCBI Taxonomy" id="1203606"/>
    <lineage>
        <taxon>Bacteria</taxon>
        <taxon>Bacillati</taxon>
        <taxon>Bacillota</taxon>
        <taxon>Clostridia</taxon>
        <taxon>Eubacteriales</taxon>
        <taxon>Butyricicoccaceae</taxon>
        <taxon>Butyricicoccus</taxon>
    </lineage>
</organism>
<dbReference type="HOGENOM" id="CLU_1329888_0_0_9"/>
<evidence type="ECO:0000256" key="1">
    <source>
        <dbReference type="SAM" id="MobiDB-lite"/>
    </source>
</evidence>
<sequence length="206" mass="21411">MKKKIFAFAMAAALSVSAAGATSLVVDGASVQTDVPPVIVDGRTLVPVRALFESLGATVGWEESTQTATATKGSTVISMQIGNTIAYVNGVAKTLDVPAQTIEGRTMAPARFVAESLNATVNWDSASGTVKISTSGSTSTQTTPSNTQTSTSTTTSTQSSTNKTVYVTKTGKRYHYDNNCNGGTYYPSTLSEAQSRGLTPCNKCVN</sequence>
<feature type="chain" id="PRO_5038835115" description="Copper amine oxidase-like N-terminal domain-containing protein" evidence="2">
    <location>
        <begin position="19"/>
        <end position="206"/>
    </location>
</feature>
<accession>R8W498</accession>
<keyword evidence="2" id="KW-0732">Signal</keyword>
<feature type="region of interest" description="Disordered" evidence="1">
    <location>
        <begin position="132"/>
        <end position="162"/>
    </location>
</feature>
<dbReference type="OrthoDB" id="2379109at2"/>
<dbReference type="Pfam" id="PF07833">
    <property type="entry name" value="Cu_amine_oxidN1"/>
    <property type="match status" value="1"/>
</dbReference>
<dbReference type="PATRIC" id="fig|1203606.4.peg.201"/>
<gene>
    <name evidence="4" type="ORF">HMPREF1526_00218</name>
</gene>
<dbReference type="AlphaFoldDB" id="R8W498"/>
<evidence type="ECO:0000313" key="5">
    <source>
        <dbReference type="Proteomes" id="UP000013981"/>
    </source>
</evidence>
<dbReference type="InterPro" id="IPR012854">
    <property type="entry name" value="Cu_amine_oxidase-like_N"/>
</dbReference>
<dbReference type="RefSeq" id="WP_016146427.1">
    <property type="nucleotide sequence ID" value="NZ_KB976103.1"/>
</dbReference>
<feature type="signal peptide" evidence="2">
    <location>
        <begin position="1"/>
        <end position="18"/>
    </location>
</feature>
<dbReference type="InterPro" id="IPR036582">
    <property type="entry name" value="Mao_N_sf"/>
</dbReference>
<dbReference type="Gene3D" id="3.30.457.10">
    <property type="entry name" value="Copper amine oxidase-like, N-terminal domain"/>
    <property type="match status" value="2"/>
</dbReference>
<evidence type="ECO:0000259" key="3">
    <source>
        <dbReference type="Pfam" id="PF07833"/>
    </source>
</evidence>
<feature type="domain" description="Copper amine oxidase-like N-terminal" evidence="3">
    <location>
        <begin position="25"/>
        <end position="132"/>
    </location>
</feature>
<feature type="compositionally biased region" description="Low complexity" evidence="1">
    <location>
        <begin position="133"/>
        <end position="161"/>
    </location>
</feature>
<reference evidence="4 5" key="1">
    <citation type="submission" date="2013-01" db="EMBL/GenBank/DDBJ databases">
        <title>The Genome Sequence of Butyricicoccus pullicaecorum 1.2.</title>
        <authorList>
            <consortium name="The Broad Institute Genome Sequencing Platform"/>
            <person name="Earl A."/>
            <person name="Ward D."/>
            <person name="Feldgarden M."/>
            <person name="Gevers D."/>
            <person name="Van Immerseel F."/>
            <person name="Eeckhaut V."/>
            <person name="Walker B."/>
            <person name="Young S.K."/>
            <person name="Zeng Q."/>
            <person name="Gargeya S."/>
            <person name="Fitzgerald M."/>
            <person name="Haas B."/>
            <person name="Abouelleil A."/>
            <person name="Alvarado L."/>
            <person name="Arachchi H.M."/>
            <person name="Berlin A.M."/>
            <person name="Chapman S.B."/>
            <person name="Dewar J."/>
            <person name="Goldberg J."/>
            <person name="Griggs A."/>
            <person name="Gujja S."/>
            <person name="Hansen M."/>
            <person name="Howarth C."/>
            <person name="Imamovic A."/>
            <person name="Larimer J."/>
            <person name="McCowan C."/>
            <person name="Murphy C."/>
            <person name="Neiman D."/>
            <person name="Pearson M."/>
            <person name="Priest M."/>
            <person name="Roberts A."/>
            <person name="Saif S."/>
            <person name="Shea T."/>
            <person name="Sisk P."/>
            <person name="Sykes S."/>
            <person name="Wortman J."/>
            <person name="Nusbaum C."/>
            <person name="Birren B."/>
        </authorList>
    </citation>
    <scope>NUCLEOTIDE SEQUENCE [LARGE SCALE GENOMIC DNA]</scope>
    <source>
        <strain evidence="4 5">1.2</strain>
    </source>
</reference>
<dbReference type="EMBL" id="AQOB01000002">
    <property type="protein sequence ID" value="EOQ39524.1"/>
    <property type="molecule type" value="Genomic_DNA"/>
</dbReference>
<dbReference type="eggNOG" id="COG1555">
    <property type="taxonomic scope" value="Bacteria"/>
</dbReference>
<evidence type="ECO:0000256" key="2">
    <source>
        <dbReference type="SAM" id="SignalP"/>
    </source>
</evidence>
<dbReference type="SUPFAM" id="SSF55383">
    <property type="entry name" value="Copper amine oxidase, domain N"/>
    <property type="match status" value="1"/>
</dbReference>
<keyword evidence="5" id="KW-1185">Reference proteome</keyword>
<dbReference type="Proteomes" id="UP000013981">
    <property type="component" value="Unassembled WGS sequence"/>
</dbReference>
<protein>
    <recommendedName>
        <fullName evidence="3">Copper amine oxidase-like N-terminal domain-containing protein</fullName>
    </recommendedName>
</protein>